<evidence type="ECO:0000256" key="6">
    <source>
        <dbReference type="SAM" id="Phobius"/>
    </source>
</evidence>
<comment type="caution">
    <text evidence="8">The sequence shown here is derived from an EMBL/GenBank/DDBJ whole genome shotgun (WGS) entry which is preliminary data.</text>
</comment>
<evidence type="ECO:0000313" key="8">
    <source>
        <dbReference type="EMBL" id="KAJ3253310.1"/>
    </source>
</evidence>
<evidence type="ECO:0000256" key="5">
    <source>
        <dbReference type="ARBA" id="ARBA00023136"/>
    </source>
</evidence>
<proteinExistence type="predicted"/>
<sequence length="1137" mass="130479">MFEFGLLDYLVEAIKKIVLEYPPVIPELPPLPNLPEMNTRNLIIVGYPAISIMNLILSKYIQLWSRLVDRVLLNNTEPKRFSLFYTQINELLSIGSGLLLNEFTESYLPENANEYIVELPDQIEEGVGINEHTPLLNTRIEQERPKTLLSNLLRLNYNLIFYQQLIAIIPLLASVSIPIALSMLIQDILNHYQYFLFLGLLLLDSIFSNYTSFIGRRISIRINTVLLKLSYDNSTPFDFDLCKSYFENMYKLWLLPLQFVLLSAYTIYLDSKCILFTLVLLIRFIVNIGFEHVDEYRKNRNQFYQSQLEQAQQTYLESYVDLIIFQLKPNIEDWLNFKKQSLLSLLFWRNIHKYFNTVCTTGSITILLIYYLIAERLDYNTLVIVYMFKLLSGISLELNSLLTDSLQALDIVQSLKTNVPQPKDVVIKSNFGIYHPNYVLHIYPNTCFQYHSDYHQRFTLRYNGKGLTLPKGGLTIICGESGSGKTSFLRALRSSIAILTLELLCTSGGIYFGQSIIDEPTPIAYCSQDPWLLNGTIRENIIFGQEFETERYYRTISCCDLISDIQSLENQDFTPVHQIELTSSFVQRVCLARAIYSDSKLVLLDDSLETVERELKKSIFERAICGFLAHKTRILVTNDVELFPNADLVLNITNGLIKPIKKFKVQFTEKVDSAVYQKEYAIPFKSISFVDYLRNAGGIAFPIFFPLLVCITQMALFVFDAFIIILIDYLPTVTDDIQVHLYILVLTFLASMSGLLVVRILNHYAGTFASNIIQKTAYHSIFLKSFVDLSKFNSYGYFGINNSRIDEHLMDNMYTHFAIISSITILGIFTTLIFDQWISAAAGLVFLGIPFFGVKYLSLAKNVNEKIYYLKKLVSKLITESELARDIATAFCESKFVQGKLYTEIDFYNRSLSLEALTKCWVSLRVDLVIGCILAVILLSFKVWPGVDDKLGLQLLLFIGYLSIALDIKVFFSNYLQTYTNFHEVTKVNSFRGKMPPAISFPSSNQIEFHNVTIATQNNEIILSKVNVVIEEGERIGVIPDGELDVKWILQNYFIAEGSISIGGVDLTQLHHSEIFNSVGIIPKYFNITCPVREFLDPKQNYSDHELFQMYEYPNLDYTCSMLKLSILIHSRPSMIT</sequence>
<dbReference type="Proteomes" id="UP001210925">
    <property type="component" value="Unassembled WGS sequence"/>
</dbReference>
<dbReference type="AlphaFoldDB" id="A0AAD5UBH5"/>
<keyword evidence="1 6" id="KW-0812">Transmembrane</keyword>
<feature type="transmembrane region" description="Helical" evidence="6">
    <location>
        <begin position="274"/>
        <end position="290"/>
    </location>
</feature>
<keyword evidence="5 6" id="KW-0472">Membrane</keyword>
<dbReference type="InterPro" id="IPR003439">
    <property type="entry name" value="ABC_transporter-like_ATP-bd"/>
</dbReference>
<keyword evidence="4 6" id="KW-1133">Transmembrane helix</keyword>
<dbReference type="GO" id="GO:0016887">
    <property type="term" value="F:ATP hydrolysis activity"/>
    <property type="evidence" value="ECO:0007669"/>
    <property type="project" value="InterPro"/>
</dbReference>
<evidence type="ECO:0000256" key="2">
    <source>
        <dbReference type="ARBA" id="ARBA00022741"/>
    </source>
</evidence>
<evidence type="ECO:0000256" key="4">
    <source>
        <dbReference type="ARBA" id="ARBA00022989"/>
    </source>
</evidence>
<feature type="transmembrane region" description="Helical" evidence="6">
    <location>
        <begin position="920"/>
        <end position="941"/>
    </location>
</feature>
<feature type="transmembrane region" description="Helical" evidence="6">
    <location>
        <begin position="379"/>
        <end position="398"/>
    </location>
</feature>
<dbReference type="InterPro" id="IPR027417">
    <property type="entry name" value="P-loop_NTPase"/>
</dbReference>
<dbReference type="SUPFAM" id="SSF52540">
    <property type="entry name" value="P-loop containing nucleoside triphosphate hydrolases"/>
    <property type="match status" value="1"/>
</dbReference>
<evidence type="ECO:0000313" key="9">
    <source>
        <dbReference type="Proteomes" id="UP001210925"/>
    </source>
</evidence>
<protein>
    <submittedName>
        <fullName evidence="8">Multidrug resistance-associated protein 4</fullName>
    </submittedName>
</protein>
<accession>A0AAD5UBH5</accession>
<dbReference type="Pfam" id="PF00005">
    <property type="entry name" value="ABC_tran"/>
    <property type="match status" value="1"/>
</dbReference>
<dbReference type="InterPro" id="IPR050173">
    <property type="entry name" value="ABC_transporter_C-like"/>
</dbReference>
<feature type="transmembrane region" description="Helical" evidence="6">
    <location>
        <begin position="953"/>
        <end position="972"/>
    </location>
</feature>
<feature type="transmembrane region" description="Helical" evidence="6">
    <location>
        <begin position="159"/>
        <end position="185"/>
    </location>
</feature>
<feature type="transmembrane region" description="Helical" evidence="6">
    <location>
        <begin position="354"/>
        <end position="373"/>
    </location>
</feature>
<dbReference type="GO" id="GO:0042626">
    <property type="term" value="F:ATPase-coupled transmembrane transporter activity"/>
    <property type="evidence" value="ECO:0007669"/>
    <property type="project" value="TreeGrafter"/>
</dbReference>
<evidence type="ECO:0000256" key="1">
    <source>
        <dbReference type="ARBA" id="ARBA00022692"/>
    </source>
</evidence>
<feature type="transmembrane region" description="Helical" evidence="6">
    <location>
        <begin position="840"/>
        <end position="858"/>
    </location>
</feature>
<name>A0AAD5UBH5_9FUNG</name>
<evidence type="ECO:0000256" key="3">
    <source>
        <dbReference type="ARBA" id="ARBA00022840"/>
    </source>
</evidence>
<feature type="transmembrane region" description="Helical" evidence="6">
    <location>
        <begin position="813"/>
        <end position="834"/>
    </location>
</feature>
<dbReference type="SUPFAM" id="SSF90123">
    <property type="entry name" value="ABC transporter transmembrane region"/>
    <property type="match status" value="1"/>
</dbReference>
<reference evidence="8" key="1">
    <citation type="submission" date="2020-05" db="EMBL/GenBank/DDBJ databases">
        <title>Phylogenomic resolution of chytrid fungi.</title>
        <authorList>
            <person name="Stajich J.E."/>
            <person name="Amses K."/>
            <person name="Simmons R."/>
            <person name="Seto K."/>
            <person name="Myers J."/>
            <person name="Bonds A."/>
            <person name="Quandt C.A."/>
            <person name="Barry K."/>
            <person name="Liu P."/>
            <person name="Grigoriev I."/>
            <person name="Longcore J.E."/>
            <person name="James T.Y."/>
        </authorList>
    </citation>
    <scope>NUCLEOTIDE SEQUENCE</scope>
    <source>
        <strain evidence="8">PLAUS21</strain>
    </source>
</reference>
<feature type="transmembrane region" description="Helical" evidence="6">
    <location>
        <begin position="252"/>
        <end position="268"/>
    </location>
</feature>
<dbReference type="InterPro" id="IPR036640">
    <property type="entry name" value="ABC1_TM_sf"/>
</dbReference>
<organism evidence="8 9">
    <name type="scientific">Boothiomyces macroporosus</name>
    <dbReference type="NCBI Taxonomy" id="261099"/>
    <lineage>
        <taxon>Eukaryota</taxon>
        <taxon>Fungi</taxon>
        <taxon>Fungi incertae sedis</taxon>
        <taxon>Chytridiomycota</taxon>
        <taxon>Chytridiomycota incertae sedis</taxon>
        <taxon>Chytridiomycetes</taxon>
        <taxon>Rhizophydiales</taxon>
        <taxon>Terramycetaceae</taxon>
        <taxon>Boothiomyces</taxon>
    </lineage>
</organism>
<dbReference type="GO" id="GO:0016020">
    <property type="term" value="C:membrane"/>
    <property type="evidence" value="ECO:0007669"/>
    <property type="project" value="InterPro"/>
</dbReference>
<gene>
    <name evidence="8" type="primary">ABCC4_2</name>
    <name evidence="8" type="ORF">HK103_000751</name>
</gene>
<dbReference type="EMBL" id="JADGKB010000113">
    <property type="protein sequence ID" value="KAJ3253310.1"/>
    <property type="molecule type" value="Genomic_DNA"/>
</dbReference>
<dbReference type="Gene3D" id="3.40.50.300">
    <property type="entry name" value="P-loop containing nucleotide triphosphate hydrolases"/>
    <property type="match status" value="2"/>
</dbReference>
<feature type="transmembrane region" description="Helical" evidence="6">
    <location>
        <begin position="739"/>
        <end position="761"/>
    </location>
</feature>
<feature type="transmembrane region" description="Helical" evidence="6">
    <location>
        <begin position="703"/>
        <end position="727"/>
    </location>
</feature>
<feature type="domain" description="ABC transporter" evidence="7">
    <location>
        <begin position="442"/>
        <end position="679"/>
    </location>
</feature>
<feature type="transmembrane region" description="Helical" evidence="6">
    <location>
        <begin position="39"/>
        <end position="57"/>
    </location>
</feature>
<dbReference type="PANTHER" id="PTHR24223">
    <property type="entry name" value="ATP-BINDING CASSETTE SUB-FAMILY C"/>
    <property type="match status" value="1"/>
</dbReference>
<keyword evidence="9" id="KW-1185">Reference proteome</keyword>
<dbReference type="PROSITE" id="PS50893">
    <property type="entry name" value="ABC_TRANSPORTER_2"/>
    <property type="match status" value="1"/>
</dbReference>
<feature type="transmembrane region" description="Helical" evidence="6">
    <location>
        <begin position="191"/>
        <end position="211"/>
    </location>
</feature>
<evidence type="ECO:0000259" key="7">
    <source>
        <dbReference type="PROSITE" id="PS50893"/>
    </source>
</evidence>
<keyword evidence="2" id="KW-0547">Nucleotide-binding</keyword>
<dbReference type="GO" id="GO:0005524">
    <property type="term" value="F:ATP binding"/>
    <property type="evidence" value="ECO:0007669"/>
    <property type="project" value="UniProtKB-KW"/>
</dbReference>
<keyword evidence="3" id="KW-0067">ATP-binding</keyword>